<proteinExistence type="predicted"/>
<dbReference type="InterPro" id="IPR003594">
    <property type="entry name" value="HATPase_dom"/>
</dbReference>
<dbReference type="SMART" id="SM00388">
    <property type="entry name" value="HisKA"/>
    <property type="match status" value="1"/>
</dbReference>
<dbReference type="InterPro" id="IPR036890">
    <property type="entry name" value="HATPase_C_sf"/>
</dbReference>
<evidence type="ECO:0000256" key="1">
    <source>
        <dbReference type="ARBA" id="ARBA00000085"/>
    </source>
</evidence>
<dbReference type="SMART" id="SM00387">
    <property type="entry name" value="HATPase_c"/>
    <property type="match status" value="1"/>
</dbReference>
<comment type="subcellular location">
    <subcellularLocation>
        <location evidence="2">Cell membrane</location>
    </subcellularLocation>
</comment>
<evidence type="ECO:0000256" key="9">
    <source>
        <dbReference type="ARBA" id="ARBA00022840"/>
    </source>
</evidence>
<reference evidence="14 15" key="1">
    <citation type="submission" date="2019-11" db="EMBL/GenBank/DDBJ databases">
        <title>Whole genome sequencing identifies a novel species of the genus Arsenicicoccus isolated from human blood.</title>
        <authorList>
            <person name="Jeong J.H."/>
            <person name="Kweon O.J."/>
            <person name="Kim H.R."/>
            <person name="Kim T.-H."/>
            <person name="Ha S.-M."/>
            <person name="Lee M.-K."/>
        </authorList>
    </citation>
    <scope>NUCLEOTIDE SEQUENCE [LARGE SCALE GENOMIC DNA]</scope>
    <source>
        <strain evidence="14 15">MKL-02</strain>
    </source>
</reference>
<dbReference type="InterPro" id="IPR036097">
    <property type="entry name" value="HisK_dim/P_sf"/>
</dbReference>
<dbReference type="GO" id="GO:0016036">
    <property type="term" value="P:cellular response to phosphate starvation"/>
    <property type="evidence" value="ECO:0007669"/>
    <property type="project" value="TreeGrafter"/>
</dbReference>
<comment type="catalytic activity">
    <reaction evidence="1">
        <text>ATP + protein L-histidine = ADP + protein N-phospho-L-histidine.</text>
        <dbReference type="EC" id="2.7.13.3"/>
    </reaction>
</comment>
<evidence type="ECO:0000313" key="15">
    <source>
        <dbReference type="Proteomes" id="UP000431092"/>
    </source>
</evidence>
<dbReference type="Gene3D" id="1.10.287.130">
    <property type="match status" value="1"/>
</dbReference>
<name>A0A6I3IVX1_9MICO</name>
<keyword evidence="4" id="KW-1003">Cell membrane</keyword>
<protein>
    <recommendedName>
        <fullName evidence="12">Sensor-like histidine kinase SenX3</fullName>
        <ecNumber evidence="3">2.7.13.3</ecNumber>
    </recommendedName>
</protein>
<dbReference type="Pfam" id="PF00512">
    <property type="entry name" value="HisKA"/>
    <property type="match status" value="1"/>
</dbReference>
<dbReference type="PANTHER" id="PTHR45453:SF1">
    <property type="entry name" value="PHOSPHATE REGULON SENSOR PROTEIN PHOR"/>
    <property type="match status" value="1"/>
</dbReference>
<dbReference type="InterPro" id="IPR005467">
    <property type="entry name" value="His_kinase_dom"/>
</dbReference>
<dbReference type="Gene3D" id="3.30.565.10">
    <property type="entry name" value="Histidine kinase-like ATPase, C-terminal domain"/>
    <property type="match status" value="1"/>
</dbReference>
<keyword evidence="9" id="KW-0067">ATP-binding</keyword>
<dbReference type="SUPFAM" id="SSF55874">
    <property type="entry name" value="ATPase domain of HSP90 chaperone/DNA topoisomerase II/histidine kinase"/>
    <property type="match status" value="1"/>
</dbReference>
<dbReference type="InterPro" id="IPR003661">
    <property type="entry name" value="HisK_dim/P_dom"/>
</dbReference>
<dbReference type="Proteomes" id="UP000431092">
    <property type="component" value="Unassembled WGS sequence"/>
</dbReference>
<evidence type="ECO:0000256" key="5">
    <source>
        <dbReference type="ARBA" id="ARBA00022553"/>
    </source>
</evidence>
<keyword evidence="7" id="KW-0547">Nucleotide-binding</keyword>
<evidence type="ECO:0000313" key="14">
    <source>
        <dbReference type="EMBL" id="MTB71006.1"/>
    </source>
</evidence>
<dbReference type="AlphaFoldDB" id="A0A6I3IVX1"/>
<evidence type="ECO:0000256" key="6">
    <source>
        <dbReference type="ARBA" id="ARBA00022679"/>
    </source>
</evidence>
<evidence type="ECO:0000256" key="2">
    <source>
        <dbReference type="ARBA" id="ARBA00004236"/>
    </source>
</evidence>
<evidence type="ECO:0000259" key="13">
    <source>
        <dbReference type="PROSITE" id="PS50109"/>
    </source>
</evidence>
<dbReference type="EMBL" id="WLVL01000016">
    <property type="protein sequence ID" value="MTB71006.1"/>
    <property type="molecule type" value="Genomic_DNA"/>
</dbReference>
<dbReference type="GO" id="GO:0005886">
    <property type="term" value="C:plasma membrane"/>
    <property type="evidence" value="ECO:0007669"/>
    <property type="project" value="UniProtKB-SubCell"/>
</dbReference>
<keyword evidence="11" id="KW-0472">Membrane</keyword>
<dbReference type="PANTHER" id="PTHR45453">
    <property type="entry name" value="PHOSPHATE REGULON SENSOR PROTEIN PHOR"/>
    <property type="match status" value="1"/>
</dbReference>
<keyword evidence="15" id="KW-1185">Reference proteome</keyword>
<dbReference type="SUPFAM" id="SSF47384">
    <property type="entry name" value="Homodimeric domain of signal transducing histidine kinase"/>
    <property type="match status" value="1"/>
</dbReference>
<dbReference type="GO" id="GO:0005524">
    <property type="term" value="F:ATP binding"/>
    <property type="evidence" value="ECO:0007669"/>
    <property type="project" value="UniProtKB-KW"/>
</dbReference>
<organism evidence="14 15">
    <name type="scientific">Arsenicicoccus cauae</name>
    <dbReference type="NCBI Taxonomy" id="2663847"/>
    <lineage>
        <taxon>Bacteria</taxon>
        <taxon>Bacillati</taxon>
        <taxon>Actinomycetota</taxon>
        <taxon>Actinomycetes</taxon>
        <taxon>Micrococcales</taxon>
        <taxon>Intrasporangiaceae</taxon>
        <taxon>Arsenicicoccus</taxon>
    </lineage>
</organism>
<evidence type="ECO:0000256" key="4">
    <source>
        <dbReference type="ARBA" id="ARBA00022475"/>
    </source>
</evidence>
<dbReference type="CDD" id="cd00075">
    <property type="entry name" value="HATPase"/>
    <property type="match status" value="1"/>
</dbReference>
<dbReference type="PRINTS" id="PR00344">
    <property type="entry name" value="BCTRLSENSOR"/>
</dbReference>
<keyword evidence="10" id="KW-0902">Two-component regulatory system</keyword>
<dbReference type="InterPro" id="IPR004358">
    <property type="entry name" value="Sig_transdc_His_kin-like_C"/>
</dbReference>
<keyword evidence="8 14" id="KW-0418">Kinase</keyword>
<dbReference type="GO" id="GO:0004721">
    <property type="term" value="F:phosphoprotein phosphatase activity"/>
    <property type="evidence" value="ECO:0007669"/>
    <property type="project" value="TreeGrafter"/>
</dbReference>
<dbReference type="InterPro" id="IPR050351">
    <property type="entry name" value="BphY/WalK/GraS-like"/>
</dbReference>
<evidence type="ECO:0000256" key="10">
    <source>
        <dbReference type="ARBA" id="ARBA00023012"/>
    </source>
</evidence>
<evidence type="ECO:0000256" key="8">
    <source>
        <dbReference type="ARBA" id="ARBA00022777"/>
    </source>
</evidence>
<dbReference type="FunFam" id="3.30.565.10:FF:000006">
    <property type="entry name" value="Sensor histidine kinase WalK"/>
    <property type="match status" value="1"/>
</dbReference>
<evidence type="ECO:0000256" key="3">
    <source>
        <dbReference type="ARBA" id="ARBA00012438"/>
    </source>
</evidence>
<dbReference type="CDD" id="cd00082">
    <property type="entry name" value="HisKA"/>
    <property type="match status" value="1"/>
</dbReference>
<evidence type="ECO:0000256" key="12">
    <source>
        <dbReference type="ARBA" id="ARBA00039401"/>
    </source>
</evidence>
<dbReference type="PROSITE" id="PS50109">
    <property type="entry name" value="HIS_KIN"/>
    <property type="match status" value="1"/>
</dbReference>
<evidence type="ECO:0000256" key="7">
    <source>
        <dbReference type="ARBA" id="ARBA00022741"/>
    </source>
</evidence>
<dbReference type="GO" id="GO:0000155">
    <property type="term" value="F:phosphorelay sensor kinase activity"/>
    <property type="evidence" value="ECO:0007669"/>
    <property type="project" value="InterPro"/>
</dbReference>
<dbReference type="FunFam" id="1.10.287.130:FF:000008">
    <property type="entry name" value="Two-component sensor histidine kinase"/>
    <property type="match status" value="1"/>
</dbReference>
<comment type="caution">
    <text evidence="14">The sequence shown here is derived from an EMBL/GenBank/DDBJ whole genome shotgun (WGS) entry which is preliminary data.</text>
</comment>
<accession>A0A6I3IVX1</accession>
<keyword evidence="5" id="KW-0597">Phosphoprotein</keyword>
<dbReference type="Pfam" id="PF02518">
    <property type="entry name" value="HATPase_c"/>
    <property type="match status" value="1"/>
</dbReference>
<keyword evidence="6" id="KW-0808">Transferase</keyword>
<feature type="domain" description="Histidine kinase" evidence="13">
    <location>
        <begin position="143"/>
        <end position="359"/>
    </location>
</feature>
<sequence>MTAGWSARLRRRDRKGQDLVTMSLDAPELQPGVEDVLAVLRSIGIVLDDSDAVVRSTQAAVQHGLVREGELVHRDLVELAREVRRSGEIRETELDLPRGPLGRGRMVAHVRAARLSTGHVLLLVDDRTHANRVDEVRRDFVANVSHELKTPVGGLVLLAEAVQDAADDPEAVHRFAGRMKVESERLTRLVKEIVDLSRLQVADTLTEPVPVDVAGAAADAADRCRLVAEGKGVEITVTTGDRAVVYGDRELLTTAIRNLVDNAVAYSDDGAPVRVTVERVDDLVQVVVSDLGAGIPQDEQDRVFERFYRVDPARSRSTGGTGLGLSIVKHVVANHGGEVRLWSQTGQGSTFTLSFPAAALTDLGEHQPRP</sequence>
<gene>
    <name evidence="14" type="ORF">GGG17_03265</name>
</gene>
<dbReference type="EC" id="2.7.13.3" evidence="3"/>
<evidence type="ECO:0000256" key="11">
    <source>
        <dbReference type="ARBA" id="ARBA00023136"/>
    </source>
</evidence>